<accession>A0A0D0N2N3</accession>
<feature type="compositionally biased region" description="Low complexity" evidence="1">
    <location>
        <begin position="363"/>
        <end position="424"/>
    </location>
</feature>
<dbReference type="CDD" id="cd14789">
    <property type="entry name" value="Tiki"/>
    <property type="match status" value="1"/>
</dbReference>
<dbReference type="OrthoDB" id="9025834at2"/>
<protein>
    <submittedName>
        <fullName evidence="3">Polysaccharide biosynthesis protein GumN</fullName>
    </submittedName>
</protein>
<proteinExistence type="predicted"/>
<evidence type="ECO:0000256" key="1">
    <source>
        <dbReference type="SAM" id="MobiDB-lite"/>
    </source>
</evidence>
<evidence type="ECO:0000313" key="4">
    <source>
        <dbReference type="Proteomes" id="UP000032067"/>
    </source>
</evidence>
<reference evidence="3 4" key="1">
    <citation type="submission" date="2014-12" db="EMBL/GenBank/DDBJ databases">
        <title>16Stimator: statistical estimation of ribosomal gene copy numbers from draft genome assemblies.</title>
        <authorList>
            <person name="Perisin M.A."/>
            <person name="Vetter M."/>
            <person name="Gilbert J.A."/>
            <person name="Bergelson J."/>
        </authorList>
    </citation>
    <scope>NUCLEOTIDE SEQUENCE [LARGE SCALE GENOMIC DNA]</scope>
    <source>
        <strain evidence="3 4">MEDvA23</strain>
    </source>
</reference>
<dbReference type="AlphaFoldDB" id="A0A0D0N2N3"/>
<dbReference type="InterPro" id="IPR047111">
    <property type="entry name" value="YbaP-like"/>
</dbReference>
<name>A0A0D0N2N3_VARPD</name>
<gene>
    <name evidence="3" type="ORF">RT97_04750</name>
</gene>
<feature type="chain" id="PRO_5002228561" evidence="2">
    <location>
        <begin position="51"/>
        <end position="424"/>
    </location>
</feature>
<sequence>MEQALRIRRILAALKRTTDFSTPGRPARLARLASRALAGALCVFAVAAHAADCPPSAIASLAKLGPGVRNGVDRGMLWRIERDGRTSWLYGTIHIGRAEWVRPGPTVQKALAQSDALALEIDARDEATARVMGAPADPALLQRMLSGERAHRLERQNAEACVPAGATAKLQPILQVSALAGLVARADGLYPEFGVDETMAVSARNGNKPIFALEDAASQVKALTGDSEAEETEQVDAALDELESGKLRGQMKELAEVWARSDADKLARYADWCDCLRTPAEQRLMKRLLDDRNPGLADGIERLHAGGKSVFAAVGALHMIGAQGLPALMAKRGFTVTPVLTSAQAQTAVPMPALSAPEPAPRAVRGGKAVKGQKGQKAQKGAPAAKGTSGAKSSKAAPAPKGAKAPAKAAPRAAAAAPKGKVRR</sequence>
<feature type="signal peptide" evidence="2">
    <location>
        <begin position="1"/>
        <end position="50"/>
    </location>
</feature>
<dbReference type="Proteomes" id="UP000032067">
    <property type="component" value="Unassembled WGS sequence"/>
</dbReference>
<evidence type="ECO:0000313" key="3">
    <source>
        <dbReference type="EMBL" id="KIQ35640.1"/>
    </source>
</evidence>
<dbReference type="EMBL" id="JXQQ01000009">
    <property type="protein sequence ID" value="KIQ35640.1"/>
    <property type="molecule type" value="Genomic_DNA"/>
</dbReference>
<keyword evidence="2" id="KW-0732">Signal</keyword>
<dbReference type="InterPro" id="IPR002816">
    <property type="entry name" value="TraB/PrgY/GumN_fam"/>
</dbReference>
<dbReference type="Pfam" id="PF01963">
    <property type="entry name" value="TraB_PrgY_gumN"/>
    <property type="match status" value="1"/>
</dbReference>
<dbReference type="PANTHER" id="PTHR40590">
    <property type="entry name" value="CYTOPLASMIC PROTEIN-RELATED"/>
    <property type="match status" value="1"/>
</dbReference>
<feature type="region of interest" description="Disordered" evidence="1">
    <location>
        <begin position="350"/>
        <end position="424"/>
    </location>
</feature>
<evidence type="ECO:0000256" key="2">
    <source>
        <dbReference type="SAM" id="SignalP"/>
    </source>
</evidence>
<dbReference type="PANTHER" id="PTHR40590:SF1">
    <property type="entry name" value="CYTOPLASMIC PROTEIN"/>
    <property type="match status" value="1"/>
</dbReference>
<comment type="caution">
    <text evidence="3">The sequence shown here is derived from an EMBL/GenBank/DDBJ whole genome shotgun (WGS) entry which is preliminary data.</text>
</comment>
<organism evidence="3 4">
    <name type="scientific">Variovorax paradoxus</name>
    <dbReference type="NCBI Taxonomy" id="34073"/>
    <lineage>
        <taxon>Bacteria</taxon>
        <taxon>Pseudomonadati</taxon>
        <taxon>Pseudomonadota</taxon>
        <taxon>Betaproteobacteria</taxon>
        <taxon>Burkholderiales</taxon>
        <taxon>Comamonadaceae</taxon>
        <taxon>Variovorax</taxon>
    </lineage>
</organism>